<comment type="caution">
    <text evidence="1">The sequence shown here is derived from an EMBL/GenBank/DDBJ whole genome shotgun (WGS) entry which is preliminary data.</text>
</comment>
<evidence type="ECO:0000313" key="2">
    <source>
        <dbReference type="Proteomes" id="UP000821853"/>
    </source>
</evidence>
<keyword evidence="2" id="KW-1185">Reference proteome</keyword>
<reference evidence="1 2" key="1">
    <citation type="journal article" date="2020" name="Cell">
        <title>Large-Scale Comparative Analyses of Tick Genomes Elucidate Their Genetic Diversity and Vector Capacities.</title>
        <authorList>
            <consortium name="Tick Genome and Microbiome Consortium (TIGMIC)"/>
            <person name="Jia N."/>
            <person name="Wang J."/>
            <person name="Shi W."/>
            <person name="Du L."/>
            <person name="Sun Y."/>
            <person name="Zhan W."/>
            <person name="Jiang J.F."/>
            <person name="Wang Q."/>
            <person name="Zhang B."/>
            <person name="Ji P."/>
            <person name="Bell-Sakyi L."/>
            <person name="Cui X.M."/>
            <person name="Yuan T.T."/>
            <person name="Jiang B.G."/>
            <person name="Yang W.F."/>
            <person name="Lam T.T."/>
            <person name="Chang Q.C."/>
            <person name="Ding S.J."/>
            <person name="Wang X.J."/>
            <person name="Zhu J.G."/>
            <person name="Ruan X.D."/>
            <person name="Zhao L."/>
            <person name="Wei J.T."/>
            <person name="Ye R.Z."/>
            <person name="Que T.C."/>
            <person name="Du C.H."/>
            <person name="Zhou Y.H."/>
            <person name="Cheng J.X."/>
            <person name="Dai P.F."/>
            <person name="Guo W.B."/>
            <person name="Han X.H."/>
            <person name="Huang E.J."/>
            <person name="Li L.F."/>
            <person name="Wei W."/>
            <person name="Gao Y.C."/>
            <person name="Liu J.Z."/>
            <person name="Shao H.Z."/>
            <person name="Wang X."/>
            <person name="Wang C.C."/>
            <person name="Yang T.C."/>
            <person name="Huo Q.B."/>
            <person name="Li W."/>
            <person name="Chen H.Y."/>
            <person name="Chen S.E."/>
            <person name="Zhou L.G."/>
            <person name="Ni X.B."/>
            <person name="Tian J.H."/>
            <person name="Sheng Y."/>
            <person name="Liu T."/>
            <person name="Pan Y.S."/>
            <person name="Xia L.Y."/>
            <person name="Li J."/>
            <person name="Zhao F."/>
            <person name="Cao W.C."/>
        </authorList>
    </citation>
    <scope>NUCLEOTIDE SEQUENCE [LARGE SCALE GENOMIC DNA]</scope>
    <source>
        <strain evidence="1">HaeL-2018</strain>
    </source>
</reference>
<dbReference type="AlphaFoldDB" id="A0A9J6GI50"/>
<dbReference type="Proteomes" id="UP000821853">
    <property type="component" value="Chromosome 5"/>
</dbReference>
<name>A0A9J6GI50_HAELO</name>
<protein>
    <submittedName>
        <fullName evidence="1">Uncharacterized protein</fullName>
    </submittedName>
</protein>
<proteinExistence type="predicted"/>
<dbReference type="EMBL" id="JABSTR010000007">
    <property type="protein sequence ID" value="KAH9375093.1"/>
    <property type="molecule type" value="Genomic_DNA"/>
</dbReference>
<dbReference type="VEuPathDB" id="VectorBase:HLOH_052921"/>
<evidence type="ECO:0000313" key="1">
    <source>
        <dbReference type="EMBL" id="KAH9375093.1"/>
    </source>
</evidence>
<sequence length="67" mass="7875">MSREATKREDPDSNRVRMEHANLQKAIAESNEAFDRAREENEVNSLSELASHLRSHKIDFWHVIEKN</sequence>
<dbReference type="OrthoDB" id="6493754at2759"/>
<accession>A0A9J6GI50</accession>
<gene>
    <name evidence="1" type="ORF">HPB48_012527</name>
</gene>
<organism evidence="1 2">
    <name type="scientific">Haemaphysalis longicornis</name>
    <name type="common">Bush tick</name>
    <dbReference type="NCBI Taxonomy" id="44386"/>
    <lineage>
        <taxon>Eukaryota</taxon>
        <taxon>Metazoa</taxon>
        <taxon>Ecdysozoa</taxon>
        <taxon>Arthropoda</taxon>
        <taxon>Chelicerata</taxon>
        <taxon>Arachnida</taxon>
        <taxon>Acari</taxon>
        <taxon>Parasitiformes</taxon>
        <taxon>Ixodida</taxon>
        <taxon>Ixodoidea</taxon>
        <taxon>Ixodidae</taxon>
        <taxon>Haemaphysalinae</taxon>
        <taxon>Haemaphysalis</taxon>
    </lineage>
</organism>